<evidence type="ECO:0000256" key="2">
    <source>
        <dbReference type="SAM" id="SignalP"/>
    </source>
</evidence>
<dbReference type="RefSeq" id="WP_318599951.1">
    <property type="nucleotide sequence ID" value="NZ_JAWSTH010000090.1"/>
</dbReference>
<name>A0ABU4HXS3_9ACTN</name>
<keyword evidence="2" id="KW-0732">Signal</keyword>
<comment type="caution">
    <text evidence="3">The sequence shown here is derived from an EMBL/GenBank/DDBJ whole genome shotgun (WGS) entry which is preliminary data.</text>
</comment>
<dbReference type="InterPro" id="IPR013431">
    <property type="entry name" value="Delta_60_rpt"/>
</dbReference>
<feature type="signal peptide" evidence="2">
    <location>
        <begin position="1"/>
        <end position="21"/>
    </location>
</feature>
<organism evidence="3 4">
    <name type="scientific">Conexibacter stalactiti</name>
    <dbReference type="NCBI Taxonomy" id="1940611"/>
    <lineage>
        <taxon>Bacteria</taxon>
        <taxon>Bacillati</taxon>
        <taxon>Actinomycetota</taxon>
        <taxon>Thermoleophilia</taxon>
        <taxon>Solirubrobacterales</taxon>
        <taxon>Conexibacteraceae</taxon>
        <taxon>Conexibacter</taxon>
    </lineage>
</organism>
<dbReference type="Proteomes" id="UP001284601">
    <property type="component" value="Unassembled WGS sequence"/>
</dbReference>
<evidence type="ECO:0000313" key="3">
    <source>
        <dbReference type="EMBL" id="MDW5597487.1"/>
    </source>
</evidence>
<evidence type="ECO:0000313" key="4">
    <source>
        <dbReference type="Proteomes" id="UP001284601"/>
    </source>
</evidence>
<accession>A0ABU4HXS3</accession>
<evidence type="ECO:0000256" key="1">
    <source>
        <dbReference type="SAM" id="MobiDB-lite"/>
    </source>
</evidence>
<dbReference type="Gene3D" id="2.80.10.50">
    <property type="match status" value="1"/>
</dbReference>
<feature type="compositionally biased region" description="Basic and acidic residues" evidence="1">
    <location>
        <begin position="412"/>
        <end position="433"/>
    </location>
</feature>
<evidence type="ECO:0008006" key="5">
    <source>
        <dbReference type="Google" id="ProtNLM"/>
    </source>
</evidence>
<proteinExistence type="predicted"/>
<reference evidence="4" key="1">
    <citation type="submission" date="2023-07" db="EMBL/GenBank/DDBJ databases">
        <title>Conexibacter stalactiti sp. nov., isolated from stalactites in a lava cave and emended description of the genus Conexibacter.</title>
        <authorList>
            <person name="Lee S.D."/>
        </authorList>
    </citation>
    <scope>NUCLEOTIDE SEQUENCE [LARGE SCALE GENOMIC DNA]</scope>
    <source>
        <strain evidence="4">KCTC 39840</strain>
    </source>
</reference>
<protein>
    <recommendedName>
        <fullName evidence="5">Delta-60 repeat domain-containing protein</fullName>
    </recommendedName>
</protein>
<gene>
    <name evidence="3" type="ORF">R7226_24270</name>
</gene>
<dbReference type="EMBL" id="JAWSTH010000090">
    <property type="protein sequence ID" value="MDW5597487.1"/>
    <property type="molecule type" value="Genomic_DNA"/>
</dbReference>
<reference evidence="3 4" key="2">
    <citation type="submission" date="2023-10" db="EMBL/GenBank/DDBJ databases">
        <authorList>
            <person name="Han X.F."/>
        </authorList>
    </citation>
    <scope>NUCLEOTIDE SEQUENCE [LARGE SCALE GENOMIC DNA]</scope>
    <source>
        <strain evidence="3 4">KCTC 39840</strain>
    </source>
</reference>
<sequence length="574" mass="58715">MRLPSLASLLALLLMTGPAAASAVAAPGQLDPSFGTGGAVEFAVDDGYPTDVAAYPGGGAVVALGWGAGLRVARLTEAGRPDTGFSGDGRAEVAFGAGEGSATAVAVDGQGRIVLAGGWEDAQGRAAVAVARLLPDGSPDASFGIDGGLLLRPWPQEVNAGEAVEVAVGPGDVVDVLEEAGFEGAQTNGVVRLSATGAQLHALRFPVGEQYAAVAAAPGGGLVLAGRTRVAGVRRGALRRLTAGYAPDPGFLGAPLVVDLGGESSELYDVALRADGSPRAASHLMTNGPSGHGVALFAAPDGAVQRTVSLGGSPIERTDVVAVRPDGSALFAGLRFDEDPQGTVLLRQFTAAGEPDPARGDGTLIDPGAPLGFEEVERWTPTSIAVDCAGRALLVAATEGPGARAAVVRVQDSGDRSACDPPKPPDDKPRPPDQPRPPDTPRPPEQPRPPDGGEVVIGSAPAARFGRVGARRVTRLAGSAASGTARVEVALVRRDGRRCRALTSTRPRFGAKPGACTPRTWLKARGTTAWSLKLARALPPGRYVAWVRATALHRIVQGPFTVKRGNRVEFRVKR</sequence>
<feature type="region of interest" description="Disordered" evidence="1">
    <location>
        <begin position="410"/>
        <end position="454"/>
    </location>
</feature>
<dbReference type="Pfam" id="PF17164">
    <property type="entry name" value="DUF5122"/>
    <property type="match status" value="1"/>
</dbReference>
<keyword evidence="4" id="KW-1185">Reference proteome</keyword>
<feature type="compositionally biased region" description="Pro residues" evidence="1">
    <location>
        <begin position="434"/>
        <end position="450"/>
    </location>
</feature>
<feature type="chain" id="PRO_5046315414" description="Delta-60 repeat domain-containing protein" evidence="2">
    <location>
        <begin position="22"/>
        <end position="574"/>
    </location>
</feature>
<dbReference type="SUPFAM" id="SSF75011">
    <property type="entry name" value="3-carboxy-cis,cis-mucoante lactonizing enzyme"/>
    <property type="match status" value="1"/>
</dbReference>